<keyword evidence="3" id="KW-1185">Reference proteome</keyword>
<proteinExistence type="predicted"/>
<gene>
    <name evidence="2" type="ORF">PSNMU_V1.4_AUG-EV-PASAV3_0070640</name>
</gene>
<organism evidence="2 3">
    <name type="scientific">Pseudo-nitzschia multistriata</name>
    <dbReference type="NCBI Taxonomy" id="183589"/>
    <lineage>
        <taxon>Eukaryota</taxon>
        <taxon>Sar</taxon>
        <taxon>Stramenopiles</taxon>
        <taxon>Ochrophyta</taxon>
        <taxon>Bacillariophyta</taxon>
        <taxon>Bacillariophyceae</taxon>
        <taxon>Bacillariophycidae</taxon>
        <taxon>Bacillariales</taxon>
        <taxon>Bacillariaceae</taxon>
        <taxon>Pseudo-nitzschia</taxon>
    </lineage>
</organism>
<dbReference type="AlphaFoldDB" id="A0A448ZDS0"/>
<dbReference type="Proteomes" id="UP000291116">
    <property type="component" value="Unassembled WGS sequence"/>
</dbReference>
<sequence length="133" mass="14823">MRRARSCSSRRPRACTRAPFWCPPEQRFFSLPRIALGPKQCNATQRNTTQHNATHCIALHPIALHRNQRQHNTKPSSFEGTQQLSPRAPASNNSVVCVAVETCPACPCFRMGHVQKIGIGIRIGQVRIETVGI</sequence>
<evidence type="ECO:0000256" key="1">
    <source>
        <dbReference type="SAM" id="MobiDB-lite"/>
    </source>
</evidence>
<evidence type="ECO:0000313" key="2">
    <source>
        <dbReference type="EMBL" id="VEU40186.1"/>
    </source>
</evidence>
<feature type="compositionally biased region" description="Polar residues" evidence="1">
    <location>
        <begin position="73"/>
        <end position="89"/>
    </location>
</feature>
<protein>
    <submittedName>
        <fullName evidence="2">Uncharacterized protein</fullName>
    </submittedName>
</protein>
<reference evidence="2 3" key="1">
    <citation type="submission" date="2019-01" db="EMBL/GenBank/DDBJ databases">
        <authorList>
            <person name="Ferrante I. M."/>
        </authorList>
    </citation>
    <scope>NUCLEOTIDE SEQUENCE [LARGE SCALE GENOMIC DNA]</scope>
    <source>
        <strain evidence="2 3">B856</strain>
    </source>
</reference>
<feature type="region of interest" description="Disordered" evidence="1">
    <location>
        <begin position="69"/>
        <end position="89"/>
    </location>
</feature>
<name>A0A448ZDS0_9STRA</name>
<accession>A0A448ZDS0</accession>
<dbReference type="EMBL" id="CAACVS010000263">
    <property type="protein sequence ID" value="VEU40186.1"/>
    <property type="molecule type" value="Genomic_DNA"/>
</dbReference>
<evidence type="ECO:0000313" key="3">
    <source>
        <dbReference type="Proteomes" id="UP000291116"/>
    </source>
</evidence>